<proteinExistence type="predicted"/>
<dbReference type="Proteomes" id="UP001163223">
    <property type="component" value="Chromosome"/>
</dbReference>
<dbReference type="EMBL" id="CP113520">
    <property type="protein sequence ID" value="WAJ29500.1"/>
    <property type="molecule type" value="Genomic_DNA"/>
</dbReference>
<accession>A0ACD4NRC2</accession>
<reference evidence="1" key="1">
    <citation type="submission" date="2022-11" db="EMBL/GenBank/DDBJ databases">
        <title>beta-Carotene-producing bacterium, Jeongeuplla avenae sp. nov., alleviates the salt stress of Arabidopsis seedlings.</title>
        <authorList>
            <person name="Jiang L."/>
            <person name="Lee J."/>
        </authorList>
    </citation>
    <scope>NUCLEOTIDE SEQUENCE</scope>
    <source>
        <strain evidence="1">DY_R2A_6</strain>
    </source>
</reference>
<protein>
    <submittedName>
        <fullName evidence="1">Cbb3-type cytochrome c oxidase subunit 3</fullName>
    </submittedName>
</protein>
<evidence type="ECO:0000313" key="2">
    <source>
        <dbReference type="Proteomes" id="UP001163223"/>
    </source>
</evidence>
<organism evidence="1 2">
    <name type="scientific">Antarcticirhabdus aurantiaca</name>
    <dbReference type="NCBI Taxonomy" id="2606717"/>
    <lineage>
        <taxon>Bacteria</taxon>
        <taxon>Pseudomonadati</taxon>
        <taxon>Pseudomonadota</taxon>
        <taxon>Alphaproteobacteria</taxon>
        <taxon>Hyphomicrobiales</taxon>
        <taxon>Aurantimonadaceae</taxon>
        <taxon>Antarcticirhabdus</taxon>
    </lineage>
</organism>
<name>A0ACD4NRC2_9HYPH</name>
<keyword evidence="2" id="KW-1185">Reference proteome</keyword>
<gene>
    <name evidence="1" type="ORF">OXU80_04500</name>
</gene>
<sequence>MNLYETLRHFADSWGLLALALVFLAIVLWAFRPGSKRAYRDQADIPFKYDPEDRNRE</sequence>
<evidence type="ECO:0000313" key="1">
    <source>
        <dbReference type="EMBL" id="WAJ29500.1"/>
    </source>
</evidence>